<dbReference type="VEuPathDB" id="FungiDB:ASPVEDRAFT_41662"/>
<dbReference type="AlphaFoldDB" id="A0A1L9PL21"/>
<proteinExistence type="predicted"/>
<dbReference type="RefSeq" id="XP_040667945.1">
    <property type="nucleotide sequence ID" value="XM_040812400.1"/>
</dbReference>
<organism evidence="2 3">
    <name type="scientific">Aspergillus versicolor CBS 583.65</name>
    <dbReference type="NCBI Taxonomy" id="1036611"/>
    <lineage>
        <taxon>Eukaryota</taxon>
        <taxon>Fungi</taxon>
        <taxon>Dikarya</taxon>
        <taxon>Ascomycota</taxon>
        <taxon>Pezizomycotina</taxon>
        <taxon>Eurotiomycetes</taxon>
        <taxon>Eurotiomycetidae</taxon>
        <taxon>Eurotiales</taxon>
        <taxon>Aspergillaceae</taxon>
        <taxon>Aspergillus</taxon>
        <taxon>Aspergillus subgen. Nidulantes</taxon>
    </lineage>
</organism>
<dbReference type="GeneID" id="63727911"/>
<accession>A0A1L9PL21</accession>
<protein>
    <submittedName>
        <fullName evidence="2">Uncharacterized protein</fullName>
    </submittedName>
</protein>
<reference evidence="3" key="1">
    <citation type="journal article" date="2017" name="Genome Biol.">
        <title>Comparative genomics reveals high biological diversity and specific adaptations in the industrially and medically important fungal genus Aspergillus.</title>
        <authorList>
            <person name="de Vries R.P."/>
            <person name="Riley R."/>
            <person name="Wiebenga A."/>
            <person name="Aguilar-Osorio G."/>
            <person name="Amillis S."/>
            <person name="Uchima C.A."/>
            <person name="Anderluh G."/>
            <person name="Asadollahi M."/>
            <person name="Askin M."/>
            <person name="Barry K."/>
            <person name="Battaglia E."/>
            <person name="Bayram O."/>
            <person name="Benocci T."/>
            <person name="Braus-Stromeyer S.A."/>
            <person name="Caldana C."/>
            <person name="Canovas D."/>
            <person name="Cerqueira G.C."/>
            <person name="Chen F."/>
            <person name="Chen W."/>
            <person name="Choi C."/>
            <person name="Clum A."/>
            <person name="Dos Santos R.A."/>
            <person name="Damasio A.R."/>
            <person name="Diallinas G."/>
            <person name="Emri T."/>
            <person name="Fekete E."/>
            <person name="Flipphi M."/>
            <person name="Freyberg S."/>
            <person name="Gallo A."/>
            <person name="Gournas C."/>
            <person name="Habgood R."/>
            <person name="Hainaut M."/>
            <person name="Harispe M.L."/>
            <person name="Henrissat B."/>
            <person name="Hilden K.S."/>
            <person name="Hope R."/>
            <person name="Hossain A."/>
            <person name="Karabika E."/>
            <person name="Karaffa L."/>
            <person name="Karanyi Z."/>
            <person name="Krasevec N."/>
            <person name="Kuo A."/>
            <person name="Kusch H."/>
            <person name="LaButti K."/>
            <person name="Lagendijk E.L."/>
            <person name="Lapidus A."/>
            <person name="Levasseur A."/>
            <person name="Lindquist E."/>
            <person name="Lipzen A."/>
            <person name="Logrieco A.F."/>
            <person name="MacCabe A."/>
            <person name="Maekelae M.R."/>
            <person name="Malavazi I."/>
            <person name="Melin P."/>
            <person name="Meyer V."/>
            <person name="Mielnichuk N."/>
            <person name="Miskei M."/>
            <person name="Molnar A.P."/>
            <person name="Mule G."/>
            <person name="Ngan C.Y."/>
            <person name="Orejas M."/>
            <person name="Orosz E."/>
            <person name="Ouedraogo J.P."/>
            <person name="Overkamp K.M."/>
            <person name="Park H.-S."/>
            <person name="Perrone G."/>
            <person name="Piumi F."/>
            <person name="Punt P.J."/>
            <person name="Ram A.F."/>
            <person name="Ramon A."/>
            <person name="Rauscher S."/>
            <person name="Record E."/>
            <person name="Riano-Pachon D.M."/>
            <person name="Robert V."/>
            <person name="Roehrig J."/>
            <person name="Ruller R."/>
            <person name="Salamov A."/>
            <person name="Salih N.S."/>
            <person name="Samson R.A."/>
            <person name="Sandor E."/>
            <person name="Sanguinetti M."/>
            <person name="Schuetze T."/>
            <person name="Sepcic K."/>
            <person name="Shelest E."/>
            <person name="Sherlock G."/>
            <person name="Sophianopoulou V."/>
            <person name="Squina F.M."/>
            <person name="Sun H."/>
            <person name="Susca A."/>
            <person name="Todd R.B."/>
            <person name="Tsang A."/>
            <person name="Unkles S.E."/>
            <person name="van de Wiele N."/>
            <person name="van Rossen-Uffink D."/>
            <person name="Oliveira J.V."/>
            <person name="Vesth T.C."/>
            <person name="Visser J."/>
            <person name="Yu J.-H."/>
            <person name="Zhou M."/>
            <person name="Andersen M.R."/>
            <person name="Archer D.B."/>
            <person name="Baker S.E."/>
            <person name="Benoit I."/>
            <person name="Brakhage A.A."/>
            <person name="Braus G.H."/>
            <person name="Fischer R."/>
            <person name="Frisvad J.C."/>
            <person name="Goldman G.H."/>
            <person name="Houbraken J."/>
            <person name="Oakley B."/>
            <person name="Pocsi I."/>
            <person name="Scazzocchio C."/>
            <person name="Seiboth B."/>
            <person name="vanKuyk P.A."/>
            <person name="Wortman J."/>
            <person name="Dyer P.S."/>
            <person name="Grigoriev I.V."/>
        </authorList>
    </citation>
    <scope>NUCLEOTIDE SEQUENCE [LARGE SCALE GENOMIC DNA]</scope>
    <source>
        <strain evidence="3">CBS 583.65</strain>
    </source>
</reference>
<name>A0A1L9PL21_ASPVE</name>
<evidence type="ECO:0000313" key="2">
    <source>
        <dbReference type="EMBL" id="OJJ02183.1"/>
    </source>
</evidence>
<evidence type="ECO:0000256" key="1">
    <source>
        <dbReference type="SAM" id="MobiDB-lite"/>
    </source>
</evidence>
<sequence>MRPFPKSLCPKVSFHPLTLVVALAFRGKLKAILDDGRTNPDPDTWDGNPVNTVGSGTEAMGSVITQGPSRMVNKRSSSNEGLIAWNAHG</sequence>
<keyword evidence="3" id="KW-1185">Reference proteome</keyword>
<evidence type="ECO:0000313" key="3">
    <source>
        <dbReference type="Proteomes" id="UP000184073"/>
    </source>
</evidence>
<dbReference type="EMBL" id="KV878129">
    <property type="protein sequence ID" value="OJJ02183.1"/>
    <property type="molecule type" value="Genomic_DNA"/>
</dbReference>
<dbReference type="Proteomes" id="UP000184073">
    <property type="component" value="Unassembled WGS sequence"/>
</dbReference>
<gene>
    <name evidence="2" type="ORF">ASPVEDRAFT_41662</name>
</gene>
<feature type="region of interest" description="Disordered" evidence="1">
    <location>
        <begin position="36"/>
        <end position="59"/>
    </location>
</feature>